<sequence length="340" mass="37233">MERTVVKNLPKIELHCHLDGAVRPHILEQLAKAQGVKLDVTGSALAEKLIAPVECQNLGEYLERFDMVLPFLQQAAALELIAYDLIEQVAAENVTYIEVRFAPMLFTHQGLSVTAIIEAISAGLQRGQAAFGVKSNMLLCGMRHHTKAQNIEVVEAAKAHLNKGVVGFDIAGDEANFPADLYTDIITLSHSYGIPLTLHAGECGCPQNVLTSIKLGATRVGHGVAIQKDPAVLAACLAAGTLVEMCPTSNFQTKAVTSLADYPFKRFLDAGLKICINTDNRTVSNTTLTDEYMKLHQWYNLDYQQMRDLNHNAVDGAFLTEADKNELHSHLTTAYETYLN</sequence>
<dbReference type="GO" id="GO:0046103">
    <property type="term" value="P:inosine biosynthetic process"/>
    <property type="evidence" value="ECO:0007669"/>
    <property type="project" value="TreeGrafter"/>
</dbReference>
<evidence type="ECO:0000256" key="2">
    <source>
        <dbReference type="ARBA" id="ARBA00022723"/>
    </source>
</evidence>
<comment type="catalytic activity">
    <reaction evidence="7">
        <text>adenosine + H2O + H(+) = inosine + NH4(+)</text>
        <dbReference type="Rhea" id="RHEA:24408"/>
        <dbReference type="ChEBI" id="CHEBI:15377"/>
        <dbReference type="ChEBI" id="CHEBI:15378"/>
        <dbReference type="ChEBI" id="CHEBI:16335"/>
        <dbReference type="ChEBI" id="CHEBI:17596"/>
        <dbReference type="ChEBI" id="CHEBI:28938"/>
        <dbReference type="EC" id="3.5.4.4"/>
    </reaction>
    <physiologicalReaction direction="left-to-right" evidence="7">
        <dbReference type="Rhea" id="RHEA:24409"/>
    </physiologicalReaction>
</comment>
<dbReference type="PANTHER" id="PTHR11409:SF43">
    <property type="entry name" value="ADENOSINE DEAMINASE"/>
    <property type="match status" value="1"/>
</dbReference>
<reference evidence="11 12" key="1">
    <citation type="submission" date="2017-05" db="EMBL/GenBank/DDBJ databases">
        <title>Vagococcus spp. assemblies.</title>
        <authorList>
            <person name="Gulvik C.A."/>
        </authorList>
    </citation>
    <scope>NUCLEOTIDE SEQUENCE [LARGE SCALE GENOMIC DNA]</scope>
    <source>
        <strain evidence="11 12">NCFB 2777</strain>
    </source>
</reference>
<evidence type="ECO:0000313" key="11">
    <source>
        <dbReference type="EMBL" id="RST93509.1"/>
    </source>
</evidence>
<dbReference type="RefSeq" id="WP_126781234.1">
    <property type="nucleotide sequence ID" value="NZ_JBQEBA010000004.1"/>
</dbReference>
<feature type="binding site" evidence="9">
    <location>
        <position position="172"/>
    </location>
    <ligand>
        <name>substrate</name>
    </ligand>
</feature>
<dbReference type="EC" id="3.5.4.4" evidence="1 9"/>
<comment type="similarity">
    <text evidence="9">Belongs to the metallo-dependent hydrolases superfamily. Adenosine and AMP deaminases family. Adenosine deaminase subfamily.</text>
</comment>
<dbReference type="InterPro" id="IPR032466">
    <property type="entry name" value="Metal_Hydrolase"/>
</dbReference>
<feature type="binding site" evidence="9">
    <location>
        <position position="19"/>
    </location>
    <ligand>
        <name>substrate</name>
    </ligand>
</feature>
<proteinExistence type="inferred from homology"/>
<dbReference type="InterPro" id="IPR006330">
    <property type="entry name" value="Ado/ade_deaminase"/>
</dbReference>
<keyword evidence="12" id="KW-1185">Reference proteome</keyword>
<dbReference type="GO" id="GO:0004000">
    <property type="term" value="F:adenosine deaminase activity"/>
    <property type="evidence" value="ECO:0007669"/>
    <property type="project" value="UniProtKB-UniRule"/>
</dbReference>
<evidence type="ECO:0000256" key="7">
    <source>
        <dbReference type="ARBA" id="ARBA00047989"/>
    </source>
</evidence>
<evidence type="ECO:0000256" key="9">
    <source>
        <dbReference type="HAMAP-Rule" id="MF_00540"/>
    </source>
</evidence>
<dbReference type="Gene3D" id="3.20.20.140">
    <property type="entry name" value="Metal-dependent hydrolases"/>
    <property type="match status" value="1"/>
</dbReference>
<feature type="binding site" evidence="9">
    <location>
        <position position="15"/>
    </location>
    <ligand>
        <name>Zn(2+)</name>
        <dbReference type="ChEBI" id="CHEBI:29105"/>
        <note>catalytic</note>
    </ligand>
</feature>
<evidence type="ECO:0000256" key="3">
    <source>
        <dbReference type="ARBA" id="ARBA00022801"/>
    </source>
</evidence>
<dbReference type="SUPFAM" id="SSF51556">
    <property type="entry name" value="Metallo-dependent hydrolases"/>
    <property type="match status" value="1"/>
</dbReference>
<dbReference type="GO" id="GO:0043103">
    <property type="term" value="P:hypoxanthine salvage"/>
    <property type="evidence" value="ECO:0007669"/>
    <property type="project" value="TreeGrafter"/>
</dbReference>
<dbReference type="InterPro" id="IPR028893">
    <property type="entry name" value="A_deaminase"/>
</dbReference>
<feature type="binding site" evidence="9">
    <location>
        <position position="17"/>
    </location>
    <ligand>
        <name>Zn(2+)</name>
        <dbReference type="ChEBI" id="CHEBI:29105"/>
        <note>catalytic</note>
    </ligand>
</feature>
<dbReference type="CDD" id="cd01320">
    <property type="entry name" value="ADA"/>
    <property type="match status" value="1"/>
</dbReference>
<comment type="caution">
    <text evidence="9">Lacks conserved residue(s) required for the propagation of feature annotation.</text>
</comment>
<evidence type="ECO:0000256" key="4">
    <source>
        <dbReference type="ARBA" id="ARBA00022833"/>
    </source>
</evidence>
<dbReference type="InterPro" id="IPR001365">
    <property type="entry name" value="A_deaminase_dom"/>
</dbReference>
<gene>
    <name evidence="9" type="primary">add</name>
    <name evidence="11" type="ORF">CBF35_11330</name>
</gene>
<dbReference type="GO" id="GO:0005829">
    <property type="term" value="C:cytosol"/>
    <property type="evidence" value="ECO:0007669"/>
    <property type="project" value="TreeGrafter"/>
</dbReference>
<organism evidence="11 12">
    <name type="scientific">Vagococcus salmoninarum</name>
    <dbReference type="NCBI Taxonomy" id="2739"/>
    <lineage>
        <taxon>Bacteria</taxon>
        <taxon>Bacillati</taxon>
        <taxon>Bacillota</taxon>
        <taxon>Bacilli</taxon>
        <taxon>Lactobacillales</taxon>
        <taxon>Enterococcaceae</taxon>
        <taxon>Vagococcus</taxon>
    </lineage>
</organism>
<dbReference type="NCBIfam" id="TIGR01430">
    <property type="entry name" value="aden_deam"/>
    <property type="match status" value="1"/>
</dbReference>
<feature type="site" description="Important for catalytic activity" evidence="9">
    <location>
        <position position="222"/>
    </location>
</feature>
<dbReference type="GO" id="GO:0008270">
    <property type="term" value="F:zinc ion binding"/>
    <property type="evidence" value="ECO:0007669"/>
    <property type="project" value="UniProtKB-UniRule"/>
</dbReference>
<evidence type="ECO:0000256" key="1">
    <source>
        <dbReference type="ARBA" id="ARBA00012784"/>
    </source>
</evidence>
<dbReference type="GO" id="GO:0009168">
    <property type="term" value="P:purine ribonucleoside monophosphate biosynthetic process"/>
    <property type="evidence" value="ECO:0007669"/>
    <property type="project" value="UniProtKB-UniRule"/>
</dbReference>
<name>A0A429ZIJ9_9ENTE</name>
<dbReference type="GeneID" id="98568967"/>
<evidence type="ECO:0000256" key="8">
    <source>
        <dbReference type="ARBA" id="ARBA00049213"/>
    </source>
</evidence>
<feature type="binding site" evidence="9">
    <location>
        <position position="279"/>
    </location>
    <ligand>
        <name>Zn(2+)</name>
        <dbReference type="ChEBI" id="CHEBI:29105"/>
        <note>catalytic</note>
    </ligand>
</feature>
<comment type="cofactor">
    <cofactor evidence="9">
        <name>Zn(2+)</name>
        <dbReference type="ChEBI" id="CHEBI:29105"/>
    </cofactor>
    <text evidence="9">Binds 1 zinc ion per subunit.</text>
</comment>
<evidence type="ECO:0000259" key="10">
    <source>
        <dbReference type="Pfam" id="PF00962"/>
    </source>
</evidence>
<evidence type="ECO:0000256" key="5">
    <source>
        <dbReference type="ARBA" id="ARBA00023080"/>
    </source>
</evidence>
<keyword evidence="5 9" id="KW-0546">Nucleotide metabolism</keyword>
<keyword evidence="4 9" id="KW-0862">Zinc</keyword>
<dbReference type="Pfam" id="PF00962">
    <property type="entry name" value="A_deaminase"/>
    <property type="match status" value="1"/>
</dbReference>
<comment type="caution">
    <text evidence="11">The sequence shown here is derived from an EMBL/GenBank/DDBJ whole genome shotgun (WGS) entry which is preliminary data.</text>
</comment>
<feature type="domain" description="Adenosine deaminase" evidence="10">
    <location>
        <begin position="10"/>
        <end position="332"/>
    </location>
</feature>
<dbReference type="EMBL" id="NGJU01000018">
    <property type="protein sequence ID" value="RST93509.1"/>
    <property type="molecule type" value="Genomic_DNA"/>
</dbReference>
<accession>A0A429ZIJ9</accession>
<feature type="binding site" evidence="9">
    <location>
        <position position="199"/>
    </location>
    <ligand>
        <name>Zn(2+)</name>
        <dbReference type="ChEBI" id="CHEBI:29105"/>
        <note>catalytic</note>
    </ligand>
</feature>
<dbReference type="GO" id="GO:0009117">
    <property type="term" value="P:nucleotide metabolic process"/>
    <property type="evidence" value="ECO:0007669"/>
    <property type="project" value="UniProtKB-KW"/>
</dbReference>
<evidence type="ECO:0000313" key="12">
    <source>
        <dbReference type="Proteomes" id="UP000287239"/>
    </source>
</evidence>
<dbReference type="OrthoDB" id="9779574at2"/>
<protein>
    <recommendedName>
        <fullName evidence="1 9">Adenosine deaminase</fullName>
        <ecNumber evidence="1 9">3.5.4.4</ecNumber>
    </recommendedName>
    <alternativeName>
        <fullName evidence="6 9">Adenosine aminohydrolase</fullName>
    </alternativeName>
</protein>
<comment type="catalytic activity">
    <reaction evidence="8">
        <text>2'-deoxyadenosine + H2O + H(+) = 2'-deoxyinosine + NH4(+)</text>
        <dbReference type="Rhea" id="RHEA:28190"/>
        <dbReference type="ChEBI" id="CHEBI:15377"/>
        <dbReference type="ChEBI" id="CHEBI:15378"/>
        <dbReference type="ChEBI" id="CHEBI:17256"/>
        <dbReference type="ChEBI" id="CHEBI:28938"/>
        <dbReference type="ChEBI" id="CHEBI:28997"/>
        <dbReference type="EC" id="3.5.4.4"/>
    </reaction>
    <physiologicalReaction direction="left-to-right" evidence="8">
        <dbReference type="Rhea" id="RHEA:28191"/>
    </physiologicalReaction>
</comment>
<dbReference type="PANTHER" id="PTHR11409">
    <property type="entry name" value="ADENOSINE DEAMINASE"/>
    <property type="match status" value="1"/>
</dbReference>
<keyword evidence="3 9" id="KW-0378">Hydrolase</keyword>
<keyword evidence="2 9" id="KW-0479">Metal-binding</keyword>
<dbReference type="HAMAP" id="MF_00540">
    <property type="entry name" value="A_deaminase"/>
    <property type="match status" value="1"/>
</dbReference>
<feature type="binding site" evidence="9">
    <location>
        <position position="17"/>
    </location>
    <ligand>
        <name>substrate</name>
    </ligand>
</feature>
<evidence type="ECO:0000256" key="6">
    <source>
        <dbReference type="ARBA" id="ARBA00031852"/>
    </source>
</evidence>
<dbReference type="AlphaFoldDB" id="A0A429ZIJ9"/>
<dbReference type="GO" id="GO:0046936">
    <property type="term" value="F:2'-deoxyadenosine deaminase activity"/>
    <property type="evidence" value="ECO:0007669"/>
    <property type="project" value="RHEA"/>
</dbReference>
<dbReference type="Proteomes" id="UP000287239">
    <property type="component" value="Unassembled WGS sequence"/>
</dbReference>
<feature type="active site" description="Proton donor" evidence="9">
    <location>
        <position position="202"/>
    </location>
</feature>
<comment type="function">
    <text evidence="9">Catalyzes the hydrolytic deamination of adenosine and 2-deoxyadenosine.</text>
</comment>
<dbReference type="GO" id="GO:0006154">
    <property type="term" value="P:adenosine catabolic process"/>
    <property type="evidence" value="ECO:0007669"/>
    <property type="project" value="TreeGrafter"/>
</dbReference>